<evidence type="ECO:0000313" key="2">
    <source>
        <dbReference type="Proteomes" id="UP000245942"/>
    </source>
</evidence>
<proteinExistence type="predicted"/>
<accession>A0A316U3Q7</accession>
<organism evidence="1 2">
    <name type="scientific">Pseudomicrostroma glucosiphilum</name>
    <dbReference type="NCBI Taxonomy" id="1684307"/>
    <lineage>
        <taxon>Eukaryota</taxon>
        <taxon>Fungi</taxon>
        <taxon>Dikarya</taxon>
        <taxon>Basidiomycota</taxon>
        <taxon>Ustilaginomycotina</taxon>
        <taxon>Exobasidiomycetes</taxon>
        <taxon>Microstromatales</taxon>
        <taxon>Microstromatales incertae sedis</taxon>
        <taxon>Pseudomicrostroma</taxon>
    </lineage>
</organism>
<dbReference type="STRING" id="1684307.A0A316U3Q7"/>
<evidence type="ECO:0000313" key="1">
    <source>
        <dbReference type="EMBL" id="PWN18993.1"/>
    </source>
</evidence>
<dbReference type="OrthoDB" id="185373at2759"/>
<reference evidence="1 2" key="1">
    <citation type="journal article" date="2018" name="Mol. Biol. Evol.">
        <title>Broad Genomic Sampling Reveals a Smut Pathogenic Ancestry of the Fungal Clade Ustilaginomycotina.</title>
        <authorList>
            <person name="Kijpornyongpan T."/>
            <person name="Mondo S.J."/>
            <person name="Barry K."/>
            <person name="Sandor L."/>
            <person name="Lee J."/>
            <person name="Lipzen A."/>
            <person name="Pangilinan J."/>
            <person name="LaButti K."/>
            <person name="Hainaut M."/>
            <person name="Henrissat B."/>
            <person name="Grigoriev I.V."/>
            <person name="Spatafora J.W."/>
            <person name="Aime M.C."/>
        </authorList>
    </citation>
    <scope>NUCLEOTIDE SEQUENCE [LARGE SCALE GENOMIC DNA]</scope>
    <source>
        <strain evidence="1 2">MCA 4718</strain>
    </source>
</reference>
<dbReference type="GeneID" id="37014831"/>
<name>A0A316U3Q7_9BASI</name>
<dbReference type="RefSeq" id="XP_025346153.1">
    <property type="nucleotide sequence ID" value="XM_025493097.1"/>
</dbReference>
<gene>
    <name evidence="1" type="ORF">BCV69DRAFT_284596</name>
</gene>
<protein>
    <submittedName>
        <fullName evidence="1">Uncharacterized protein</fullName>
    </submittedName>
</protein>
<dbReference type="Proteomes" id="UP000245942">
    <property type="component" value="Unassembled WGS sequence"/>
</dbReference>
<dbReference type="InterPro" id="IPR011990">
    <property type="entry name" value="TPR-like_helical_dom_sf"/>
</dbReference>
<dbReference type="EMBL" id="KZ819333">
    <property type="protein sequence ID" value="PWN18993.1"/>
    <property type="molecule type" value="Genomic_DNA"/>
</dbReference>
<dbReference type="AlphaFoldDB" id="A0A316U3Q7"/>
<keyword evidence="2" id="KW-1185">Reference proteome</keyword>
<dbReference type="Gene3D" id="1.25.40.10">
    <property type="entry name" value="Tetratricopeptide repeat domain"/>
    <property type="match status" value="1"/>
</dbReference>
<sequence length="995" mass="110828">MDRCKGAGTLLASWQGSAHAAYPKPRRAPYRIQRPETSVSYIARKRRQIVSSAIDLPVGSLLRQEHLVPLIPVLPVRHYGSHRLGRRAGQDTTLASSSSSEALRVLRQMRKVFSRIVPVLGDSLTSFADFRFTSAEYCLSPDEFDLKENVEDTSVAWPEKVTCEEAEDLILLFEDFVRCAPDEAQLEEAALLVLLVITATKPSSNRDDSCSEVLSAAAQVSPAQQPPRAALQLVVNGFRNDLDYIGASRLLETWLDSLNWRLKNEAILSPLLDLSVFLLQSPSRNHRQFAFSVIERVTDEGHTRDLPIRLMGGLVASMTRAEEGWSDLPTTCRLARRLYYRMLDSTQPSPALSSELQFCWVALAIWQVLADPSVRITGAYDSTIDLPTWLESLDSRGFLQDGTVRTAIHSVVLRSMPKELDSCEDEEQVLDMFKAVTQRCGRTRMPPGRSSWGWGIRALLGHSSTLIKYPNDLESAEVPTSHTIAANEGNNADLNRIREADVLLDKLLAQPKAPTPTPFLVLPLLRVHLAQFPPQIDRAMSIYDSMRARSQRSLGFAKFLQFLNDTRNLTGNPLSRRVAKLAARGPDGATLTLLLDSLFRCSPIELTNARKIIDDIISDGSESKLSGSKRAKYTCQLLLALEDGTDAASEAWETLTKRAWWTSDWQSRHWQELVGRLAGVHGWRGYSSALSRPLRVSASLILEVLSQGIQSEAFLSHDLYTSLLHKFGHLATDGSQDDRSVLLELVQNLHAILIRDSRIAPDLPLINALMNAYNRCQAPILVHELWEGLALASLRVSAPGAAEPETPANDSQATFAVAARANPASSAAIDGATLSIYLDTCGRYSGGVSRGRRAWAFTGRLDARMRERAGVHADRVVAIRNKNAWNSWLEFLCKRGRVWEAMDELEKMILELKSRPATDDGSESGPDVKTLSMMLKFAARDRDWHISQGRYGRAGFFNSSSAKEIDAWSKLREMIWTRGDLRHLWSRVRDIGHPG</sequence>